<reference evidence="2" key="1">
    <citation type="journal article" date="2019" name="Int. J. Syst. Evol. Microbiol.">
        <title>The Global Catalogue of Microorganisms (GCM) 10K type strain sequencing project: providing services to taxonomists for standard genome sequencing and annotation.</title>
        <authorList>
            <consortium name="The Broad Institute Genomics Platform"/>
            <consortium name="The Broad Institute Genome Sequencing Center for Infectious Disease"/>
            <person name="Wu L."/>
            <person name="Ma J."/>
        </authorList>
    </citation>
    <scope>NUCLEOTIDE SEQUENCE [LARGE SCALE GENOMIC DNA]</scope>
    <source>
        <strain evidence="2">JCM 19125</strain>
    </source>
</reference>
<name>A0ABP9F3G9_9ACTN</name>
<accession>A0ABP9F3G9</accession>
<evidence type="ECO:0000313" key="2">
    <source>
        <dbReference type="Proteomes" id="UP001501521"/>
    </source>
</evidence>
<gene>
    <name evidence="1" type="ORF">GCM10025789_05960</name>
</gene>
<dbReference type="EMBL" id="BAABLV010000008">
    <property type="protein sequence ID" value="GAA4891798.1"/>
    <property type="molecule type" value="Genomic_DNA"/>
</dbReference>
<sequence length="207" mass="23007">MPPLRYDPASPHDGRRWQEVASSDGRVLHPLAQWRHMCDALHDPDSWPPEGHLPRPDHDALRAHLPASGEVTYAVWEGYGFWGGGAVEAHHPDLTTHEIPVPSRIPGGVEPVLALPHRRYRLFRAPLAAHETWVEGEDLAQSANLVWPDDHVWCLATEIDFAFTLLGCERAVAEAVLADPALEAFEVDVDDNMSWSGDAINPAPRRP</sequence>
<protein>
    <submittedName>
        <fullName evidence="1">Uncharacterized protein</fullName>
    </submittedName>
</protein>
<keyword evidence="2" id="KW-1185">Reference proteome</keyword>
<comment type="caution">
    <text evidence="1">The sequence shown here is derived from an EMBL/GenBank/DDBJ whole genome shotgun (WGS) entry which is preliminary data.</text>
</comment>
<dbReference type="Proteomes" id="UP001501521">
    <property type="component" value="Unassembled WGS sequence"/>
</dbReference>
<evidence type="ECO:0000313" key="1">
    <source>
        <dbReference type="EMBL" id="GAA4891798.1"/>
    </source>
</evidence>
<organism evidence="1 2">
    <name type="scientific">Tessaracoccus lubricantis</name>
    <dbReference type="NCBI Taxonomy" id="545543"/>
    <lineage>
        <taxon>Bacteria</taxon>
        <taxon>Bacillati</taxon>
        <taxon>Actinomycetota</taxon>
        <taxon>Actinomycetes</taxon>
        <taxon>Propionibacteriales</taxon>
        <taxon>Propionibacteriaceae</taxon>
        <taxon>Tessaracoccus</taxon>
    </lineage>
</organism>
<proteinExistence type="predicted"/>
<dbReference type="RefSeq" id="WP_345578754.1">
    <property type="nucleotide sequence ID" value="NZ_BAABLV010000008.1"/>
</dbReference>